<protein>
    <recommendedName>
        <fullName evidence="6">TFIIB-type domain-containing protein</fullName>
    </recommendedName>
</protein>
<dbReference type="KEGG" id="hlm:DV707_10880"/>
<proteinExistence type="predicted"/>
<keyword evidence="4" id="KW-1185">Reference proteome</keyword>
<evidence type="ECO:0000313" key="5">
    <source>
        <dbReference type="Proteomes" id="UP000296733"/>
    </source>
</evidence>
<dbReference type="Proteomes" id="UP000296733">
    <property type="component" value="Chromosome"/>
</dbReference>
<gene>
    <name evidence="2" type="ORF">DV707_10880</name>
    <name evidence="3" type="ORF">SAMN04488133_1961</name>
</gene>
<accession>A0A1H5ZEX0</accession>
<evidence type="ECO:0000313" key="4">
    <source>
        <dbReference type="Proteomes" id="UP000236740"/>
    </source>
</evidence>
<feature type="region of interest" description="Disordered" evidence="1">
    <location>
        <begin position="133"/>
        <end position="170"/>
    </location>
</feature>
<name>A0A1H5ZEX0_9EURY</name>
<sequence length="170" mass="19043">MRSDYDYPVSVGRYYLVWDVPDEKRVEKIPVDPSTHELGDGWAEVFDDSLDLLVVLPEFTLQFEATAGLHSKTGCILKRTRFVTKSCPECFDETGTIHKGYVDEVGDDVCPRCGMILTGSRVEATTDDRYFTQTRGSVDDGQKGFPAIDHIPQHSYRPGNAGNGSREDME</sequence>
<dbReference type="EMBL" id="CP031311">
    <property type="protein sequence ID" value="QCC48125.1"/>
    <property type="molecule type" value="Genomic_DNA"/>
</dbReference>
<dbReference type="GeneID" id="39858604"/>
<reference evidence="2 5" key="2">
    <citation type="journal article" date="2019" name="Nat. Commun.">
        <title>A new type of DNA phosphorothioation-based antiviral system in archaea.</title>
        <authorList>
            <person name="Xiong L."/>
            <person name="Liu S."/>
            <person name="Chen S."/>
            <person name="Xiao Y."/>
            <person name="Zhu B."/>
            <person name="Gao Y."/>
            <person name="Zhang Y."/>
            <person name="Chen B."/>
            <person name="Luo J."/>
            <person name="Deng Z."/>
            <person name="Chen X."/>
            <person name="Wang L."/>
            <person name="Chen S."/>
        </authorList>
    </citation>
    <scope>NUCLEOTIDE SEQUENCE [LARGE SCALE GENOMIC DNA]</scope>
    <source>
        <strain evidence="2 5">CGMCC 1.10331</strain>
    </source>
</reference>
<evidence type="ECO:0000313" key="3">
    <source>
        <dbReference type="EMBL" id="SEG34614.1"/>
    </source>
</evidence>
<evidence type="ECO:0000256" key="1">
    <source>
        <dbReference type="SAM" id="MobiDB-lite"/>
    </source>
</evidence>
<dbReference type="AlphaFoldDB" id="A0A1H5ZEX0"/>
<dbReference type="EMBL" id="FNVN01000002">
    <property type="protein sequence ID" value="SEG34614.1"/>
    <property type="molecule type" value="Genomic_DNA"/>
</dbReference>
<dbReference type="RefSeq" id="WP_103991673.1">
    <property type="nucleotide sequence ID" value="NZ_CP031311.1"/>
</dbReference>
<evidence type="ECO:0008006" key="6">
    <source>
        <dbReference type="Google" id="ProtNLM"/>
    </source>
</evidence>
<dbReference type="OrthoDB" id="387248at2157"/>
<evidence type="ECO:0000313" key="2">
    <source>
        <dbReference type="EMBL" id="QCC48125.1"/>
    </source>
</evidence>
<reference evidence="3 4" key="1">
    <citation type="submission" date="2016-10" db="EMBL/GenBank/DDBJ databases">
        <authorList>
            <person name="de Groot N.N."/>
        </authorList>
    </citation>
    <scope>NUCLEOTIDE SEQUENCE [LARGE SCALE GENOMIC DNA]</scope>
    <source>
        <strain evidence="3 4">CGMCC 1.10331</strain>
    </source>
</reference>
<organism evidence="3 4">
    <name type="scientific">Halobellus limi</name>
    <dbReference type="NCBI Taxonomy" id="699433"/>
    <lineage>
        <taxon>Archaea</taxon>
        <taxon>Methanobacteriati</taxon>
        <taxon>Methanobacteriota</taxon>
        <taxon>Stenosarchaea group</taxon>
        <taxon>Halobacteria</taxon>
        <taxon>Halobacteriales</taxon>
        <taxon>Haloferacaceae</taxon>
        <taxon>Halobellus</taxon>
    </lineage>
</organism>
<dbReference type="Proteomes" id="UP000236740">
    <property type="component" value="Unassembled WGS sequence"/>
</dbReference>